<reference evidence="9 10" key="1">
    <citation type="journal article" date="2017" name="Nat. Commun.">
        <title>Genome assembly with in vitro proximity ligation data and whole-genome triplication in lettuce.</title>
        <authorList>
            <person name="Reyes-Chin-Wo S."/>
            <person name="Wang Z."/>
            <person name="Yang X."/>
            <person name="Kozik A."/>
            <person name="Arikit S."/>
            <person name="Song C."/>
            <person name="Xia L."/>
            <person name="Froenicke L."/>
            <person name="Lavelle D.O."/>
            <person name="Truco M.J."/>
            <person name="Xia R."/>
            <person name="Zhu S."/>
            <person name="Xu C."/>
            <person name="Xu H."/>
            <person name="Xu X."/>
            <person name="Cox K."/>
            <person name="Korf I."/>
            <person name="Meyers B.C."/>
            <person name="Michelmore R.W."/>
        </authorList>
    </citation>
    <scope>NUCLEOTIDE SEQUENCE [LARGE SCALE GENOMIC DNA]</scope>
    <source>
        <strain evidence="10">cv. Salinas</strain>
        <tissue evidence="9">Seedlings</tissue>
    </source>
</reference>
<accession>A0A9R1VPH4</accession>
<comment type="caution">
    <text evidence="9">The sequence shown here is derived from an EMBL/GenBank/DDBJ whole genome shotgun (WGS) entry which is preliminary data.</text>
</comment>
<evidence type="ECO:0008006" key="11">
    <source>
        <dbReference type="Google" id="ProtNLM"/>
    </source>
</evidence>
<dbReference type="Proteomes" id="UP000235145">
    <property type="component" value="Unassembled WGS sequence"/>
</dbReference>
<dbReference type="GO" id="GO:0016042">
    <property type="term" value="P:lipid catabolic process"/>
    <property type="evidence" value="ECO:0007669"/>
    <property type="project" value="UniProtKB-KW"/>
</dbReference>
<evidence type="ECO:0000256" key="4">
    <source>
        <dbReference type="ARBA" id="ARBA00022729"/>
    </source>
</evidence>
<evidence type="ECO:0000256" key="1">
    <source>
        <dbReference type="ARBA" id="ARBA00004613"/>
    </source>
</evidence>
<keyword evidence="7" id="KW-0443">Lipid metabolism</keyword>
<sequence length="133" mass="15015">MARGLTLLFSVLILIALTQIQIMVVVAAEPQVPCYFIFGDSMVDSGNNNGLLTAAKANYPPYGIDFPQGVTGRFTNGRTIADIIDRKQHINIKKRKKIFSDRIKTARTAPNHKTRFRTFAMWFAFIIRDNHDA</sequence>
<feature type="chain" id="PRO_5040508530" description="GDSL esterase/lipase" evidence="8">
    <location>
        <begin position="28"/>
        <end position="133"/>
    </location>
</feature>
<keyword evidence="3" id="KW-0964">Secreted</keyword>
<gene>
    <name evidence="9" type="ORF">LSAT_V11C400175670</name>
</gene>
<evidence type="ECO:0000256" key="6">
    <source>
        <dbReference type="ARBA" id="ARBA00022963"/>
    </source>
</evidence>
<evidence type="ECO:0000256" key="5">
    <source>
        <dbReference type="ARBA" id="ARBA00022801"/>
    </source>
</evidence>
<evidence type="ECO:0000256" key="8">
    <source>
        <dbReference type="SAM" id="SignalP"/>
    </source>
</evidence>
<keyword evidence="10" id="KW-1185">Reference proteome</keyword>
<dbReference type="PANTHER" id="PTHR45650:SF9">
    <property type="entry name" value="SGNH HYDROLASE-TYPE ESTERASE DOMAIN-CONTAINING PROTEIN"/>
    <property type="match status" value="1"/>
</dbReference>
<proteinExistence type="inferred from homology"/>
<dbReference type="InterPro" id="IPR051238">
    <property type="entry name" value="GDSL_esterase/lipase"/>
</dbReference>
<feature type="signal peptide" evidence="8">
    <location>
        <begin position="1"/>
        <end position="27"/>
    </location>
</feature>
<evidence type="ECO:0000313" key="9">
    <source>
        <dbReference type="EMBL" id="KAJ0210121.1"/>
    </source>
</evidence>
<organism evidence="9 10">
    <name type="scientific">Lactuca sativa</name>
    <name type="common">Garden lettuce</name>
    <dbReference type="NCBI Taxonomy" id="4236"/>
    <lineage>
        <taxon>Eukaryota</taxon>
        <taxon>Viridiplantae</taxon>
        <taxon>Streptophyta</taxon>
        <taxon>Embryophyta</taxon>
        <taxon>Tracheophyta</taxon>
        <taxon>Spermatophyta</taxon>
        <taxon>Magnoliopsida</taxon>
        <taxon>eudicotyledons</taxon>
        <taxon>Gunneridae</taxon>
        <taxon>Pentapetalae</taxon>
        <taxon>asterids</taxon>
        <taxon>campanulids</taxon>
        <taxon>Asterales</taxon>
        <taxon>Asteraceae</taxon>
        <taxon>Cichorioideae</taxon>
        <taxon>Cichorieae</taxon>
        <taxon>Lactucinae</taxon>
        <taxon>Lactuca</taxon>
    </lineage>
</organism>
<keyword evidence="4 8" id="KW-0732">Signal</keyword>
<name>A0A9R1VPH4_LACSA</name>
<keyword evidence="5" id="KW-0378">Hydrolase</keyword>
<dbReference type="PANTHER" id="PTHR45650">
    <property type="entry name" value="GDSL-LIKE LIPASE/ACYLHYDROLASE-RELATED"/>
    <property type="match status" value="1"/>
</dbReference>
<evidence type="ECO:0000313" key="10">
    <source>
        <dbReference type="Proteomes" id="UP000235145"/>
    </source>
</evidence>
<dbReference type="AlphaFoldDB" id="A0A9R1VPH4"/>
<evidence type="ECO:0000256" key="3">
    <source>
        <dbReference type="ARBA" id="ARBA00022525"/>
    </source>
</evidence>
<dbReference type="Gene3D" id="3.40.50.1110">
    <property type="entry name" value="SGNH hydrolase"/>
    <property type="match status" value="1"/>
</dbReference>
<evidence type="ECO:0000256" key="7">
    <source>
        <dbReference type="ARBA" id="ARBA00023098"/>
    </source>
</evidence>
<keyword evidence="6" id="KW-0442">Lipid degradation</keyword>
<protein>
    <recommendedName>
        <fullName evidence="11">GDSL esterase/lipase</fullName>
    </recommendedName>
</protein>
<dbReference type="InterPro" id="IPR036514">
    <property type="entry name" value="SGNH_hydro_sf"/>
</dbReference>
<comment type="similarity">
    <text evidence="2">Belongs to the 'GDSL' lipolytic enzyme family.</text>
</comment>
<dbReference type="GO" id="GO:0016787">
    <property type="term" value="F:hydrolase activity"/>
    <property type="evidence" value="ECO:0007669"/>
    <property type="project" value="UniProtKB-KW"/>
</dbReference>
<dbReference type="GO" id="GO:0005576">
    <property type="term" value="C:extracellular region"/>
    <property type="evidence" value="ECO:0007669"/>
    <property type="project" value="UniProtKB-SubCell"/>
</dbReference>
<comment type="subcellular location">
    <subcellularLocation>
        <location evidence="1">Secreted</location>
    </subcellularLocation>
</comment>
<evidence type="ECO:0000256" key="2">
    <source>
        <dbReference type="ARBA" id="ARBA00008668"/>
    </source>
</evidence>
<dbReference type="EMBL" id="NBSK02000004">
    <property type="protein sequence ID" value="KAJ0210121.1"/>
    <property type="molecule type" value="Genomic_DNA"/>
</dbReference>